<dbReference type="AlphaFoldDB" id="A0AAD9DDL0"/>
<proteinExistence type="predicted"/>
<feature type="compositionally biased region" description="Basic residues" evidence="1">
    <location>
        <begin position="290"/>
        <end position="308"/>
    </location>
</feature>
<evidence type="ECO:0000313" key="3">
    <source>
        <dbReference type="EMBL" id="KAK1743741.1"/>
    </source>
</evidence>
<evidence type="ECO:0000313" key="4">
    <source>
        <dbReference type="Proteomes" id="UP001224775"/>
    </source>
</evidence>
<comment type="caution">
    <text evidence="3">The sequence shown here is derived from an EMBL/GenBank/DDBJ whole genome shotgun (WGS) entry which is preliminary data.</text>
</comment>
<evidence type="ECO:0000256" key="1">
    <source>
        <dbReference type="SAM" id="MobiDB-lite"/>
    </source>
</evidence>
<feature type="region of interest" description="Disordered" evidence="1">
    <location>
        <begin position="287"/>
        <end position="308"/>
    </location>
</feature>
<feature type="domain" description="DUF6824" evidence="2">
    <location>
        <begin position="218"/>
        <end position="300"/>
    </location>
</feature>
<accession>A0AAD9DDL0</accession>
<dbReference type="Pfam" id="PF20710">
    <property type="entry name" value="DUF6824"/>
    <property type="match status" value="1"/>
</dbReference>
<evidence type="ECO:0000259" key="2">
    <source>
        <dbReference type="Pfam" id="PF20710"/>
    </source>
</evidence>
<organism evidence="3 4">
    <name type="scientific">Skeletonema marinoi</name>
    <dbReference type="NCBI Taxonomy" id="267567"/>
    <lineage>
        <taxon>Eukaryota</taxon>
        <taxon>Sar</taxon>
        <taxon>Stramenopiles</taxon>
        <taxon>Ochrophyta</taxon>
        <taxon>Bacillariophyta</taxon>
        <taxon>Coscinodiscophyceae</taxon>
        <taxon>Thalassiosirophycidae</taxon>
        <taxon>Thalassiosirales</taxon>
        <taxon>Skeletonemataceae</taxon>
        <taxon>Skeletonema</taxon>
        <taxon>Skeletonema marinoi-dohrnii complex</taxon>
    </lineage>
</organism>
<gene>
    <name evidence="3" type="ORF">QTG54_005338</name>
</gene>
<dbReference type="Proteomes" id="UP001224775">
    <property type="component" value="Unassembled WGS sequence"/>
</dbReference>
<sequence length="308" mass="34191">MYHQSRAESAESPLGEVHLFTVKLRPVTPNLNTNGDGVGRIKSSDWVIPIIKEDIEDISSVTMKALLDIPLPMDVEESQRIPSSELMKEEDMHKLNKSAADVPMDAKKSSKTQLQASTTLKRVPLARFLSDKSSDWAGDFSREQAAPLQVRPSLFDEKEDSGRRFLVAPPSLAASAIPLVTPTKPAEAAENSSTKASKRKKRSERILGHDICVPTENDVLFGRGGFINSHPGNVSYRKKVLQFRPVYERSTKEGKFDISRELLEAVTSDGARFLQRGEDGEWHQVIGNGARRKVSQALREKKKGSSSR</sequence>
<dbReference type="InterPro" id="IPR049227">
    <property type="entry name" value="DUF6824"/>
</dbReference>
<reference evidence="3" key="1">
    <citation type="submission" date="2023-06" db="EMBL/GenBank/DDBJ databases">
        <title>Survivors Of The Sea: Transcriptome response of Skeletonema marinoi to long-term dormancy.</title>
        <authorList>
            <person name="Pinder M.I.M."/>
            <person name="Kourtchenko O."/>
            <person name="Robertson E.K."/>
            <person name="Larsson T."/>
            <person name="Maumus F."/>
            <person name="Osuna-Cruz C.M."/>
            <person name="Vancaester E."/>
            <person name="Stenow R."/>
            <person name="Vandepoele K."/>
            <person name="Ploug H."/>
            <person name="Bruchert V."/>
            <person name="Godhe A."/>
            <person name="Topel M."/>
        </authorList>
    </citation>
    <scope>NUCLEOTIDE SEQUENCE</scope>
    <source>
        <strain evidence="3">R05AC</strain>
    </source>
</reference>
<keyword evidence="4" id="KW-1185">Reference proteome</keyword>
<protein>
    <recommendedName>
        <fullName evidence="2">DUF6824 domain-containing protein</fullName>
    </recommendedName>
</protein>
<dbReference type="EMBL" id="JATAAI010000008">
    <property type="protein sequence ID" value="KAK1743741.1"/>
    <property type="molecule type" value="Genomic_DNA"/>
</dbReference>
<feature type="region of interest" description="Disordered" evidence="1">
    <location>
        <begin position="183"/>
        <end position="203"/>
    </location>
</feature>
<name>A0AAD9DDL0_9STRA</name>